<feature type="non-terminal residue" evidence="1">
    <location>
        <position position="88"/>
    </location>
</feature>
<evidence type="ECO:0000313" key="2">
    <source>
        <dbReference type="Proteomes" id="UP000254535"/>
    </source>
</evidence>
<reference evidence="1 2" key="1">
    <citation type="submission" date="2017-07" db="EMBL/GenBank/DDBJ databases">
        <title>Genome sequence of Pseudomonas NEP1.</title>
        <authorList>
            <person name="Nascimento F.X."/>
        </authorList>
    </citation>
    <scope>NUCLEOTIDE SEQUENCE [LARGE SCALE GENOMIC DNA]</scope>
    <source>
        <strain evidence="1 2">NEP1</strain>
    </source>
</reference>
<dbReference type="EMBL" id="CP022313">
    <property type="protein sequence ID" value="AXJ08085.1"/>
    <property type="molecule type" value="Genomic_DNA"/>
</dbReference>
<name>A0A345V5T3_PSEFL</name>
<organism evidence="1 2">
    <name type="scientific">Pseudomonas fluorescens</name>
    <dbReference type="NCBI Taxonomy" id="294"/>
    <lineage>
        <taxon>Bacteria</taxon>
        <taxon>Pseudomonadati</taxon>
        <taxon>Pseudomonadota</taxon>
        <taxon>Gammaproteobacteria</taxon>
        <taxon>Pseudomonadales</taxon>
        <taxon>Pseudomonadaceae</taxon>
        <taxon>Pseudomonas</taxon>
    </lineage>
</organism>
<sequence length="88" mass="10498">MKAKRKKGWPWSTVIVANTHQKTKDTAHMDRRRQILQHQQQRFRRHASNCDAYAFFNLLTAPELLQRVESALPEHRERLYPPTETLSM</sequence>
<protein>
    <submittedName>
        <fullName evidence="1">Uncharacterized protein</fullName>
    </submittedName>
</protein>
<evidence type="ECO:0000313" key="1">
    <source>
        <dbReference type="EMBL" id="AXJ08085.1"/>
    </source>
</evidence>
<proteinExistence type="predicted"/>
<dbReference type="AlphaFoldDB" id="A0A345V5T3"/>
<gene>
    <name evidence="1" type="ORF">CFN16_11430</name>
</gene>
<dbReference type="Proteomes" id="UP000254535">
    <property type="component" value="Chromosome"/>
</dbReference>
<accession>A0A345V5T3</accession>